<organism evidence="1 2">
    <name type="scientific">Streptomyces cellulosae</name>
    <dbReference type="NCBI Taxonomy" id="1968"/>
    <lineage>
        <taxon>Bacteria</taxon>
        <taxon>Bacillati</taxon>
        <taxon>Actinomycetota</taxon>
        <taxon>Actinomycetes</taxon>
        <taxon>Kitasatosporales</taxon>
        <taxon>Streptomycetaceae</taxon>
        <taxon>Streptomyces</taxon>
    </lineage>
</organism>
<reference evidence="1 2" key="1">
    <citation type="submission" date="2024-09" db="EMBL/GenBank/DDBJ databases">
        <title>The Natural Products Discovery Center: Release of the First 8490 Sequenced Strains for Exploring Actinobacteria Biosynthetic Diversity.</title>
        <authorList>
            <person name="Kalkreuter E."/>
            <person name="Kautsar S.A."/>
            <person name="Yang D."/>
            <person name="Bader C.D."/>
            <person name="Teijaro C.N."/>
            <person name="Fluegel L."/>
            <person name="Davis C.M."/>
            <person name="Simpson J.R."/>
            <person name="Lauterbach L."/>
            <person name="Steele A.D."/>
            <person name="Gui C."/>
            <person name="Meng S."/>
            <person name="Li G."/>
            <person name="Viehrig K."/>
            <person name="Ye F."/>
            <person name="Su P."/>
            <person name="Kiefer A.F."/>
            <person name="Nichols A."/>
            <person name="Cepeda A.J."/>
            <person name="Yan W."/>
            <person name="Fan B."/>
            <person name="Jiang Y."/>
            <person name="Adhikari A."/>
            <person name="Zheng C.-J."/>
            <person name="Schuster L."/>
            <person name="Cowan T.M."/>
            <person name="Smanski M.J."/>
            <person name="Chevrette M.G."/>
            <person name="De Carvalho L.P.S."/>
            <person name="Shen B."/>
        </authorList>
    </citation>
    <scope>NUCLEOTIDE SEQUENCE [LARGE SCALE GENOMIC DNA]</scope>
    <source>
        <strain evidence="1 2">NPDC057399</strain>
    </source>
</reference>
<keyword evidence="2" id="KW-1185">Reference proteome</keyword>
<gene>
    <name evidence="1" type="ORF">ACFU0X_19920</name>
</gene>
<evidence type="ECO:0000313" key="2">
    <source>
        <dbReference type="Proteomes" id="UP001600650"/>
    </source>
</evidence>
<dbReference type="RefSeq" id="WP_381727174.1">
    <property type="nucleotide sequence ID" value="NZ_JBHVBU010000054.1"/>
</dbReference>
<dbReference type="Proteomes" id="UP001600650">
    <property type="component" value="Unassembled WGS sequence"/>
</dbReference>
<comment type="caution">
    <text evidence="1">The sequence shown here is derived from an EMBL/GenBank/DDBJ whole genome shotgun (WGS) entry which is preliminary data.</text>
</comment>
<accession>A0ABW6JKS0</accession>
<evidence type="ECO:0000313" key="1">
    <source>
        <dbReference type="EMBL" id="MFE7965267.1"/>
    </source>
</evidence>
<name>A0ABW6JKS0_STRCE</name>
<proteinExistence type="predicted"/>
<dbReference type="EMBL" id="JBHVBU010000054">
    <property type="protein sequence ID" value="MFE7965267.1"/>
    <property type="molecule type" value="Genomic_DNA"/>
</dbReference>
<protein>
    <submittedName>
        <fullName evidence="1">Uncharacterized protein</fullName>
    </submittedName>
</protein>
<sequence>MQTVIAPTHGRVTDLTLALPAFENMALPKGTWIVVVTPSAPAYQGHVFPVAMDRGDGVITILDGDRPVPLARGEYRLVLPGVTPVDWA</sequence>